<evidence type="ECO:0000313" key="5">
    <source>
        <dbReference type="EMBL" id="SMG52551.1"/>
    </source>
</evidence>
<keyword evidence="1" id="KW-0479">Metal-binding</keyword>
<evidence type="ECO:0000256" key="1">
    <source>
        <dbReference type="ARBA" id="ARBA00022723"/>
    </source>
</evidence>
<dbReference type="AlphaFoldDB" id="A0A1X7LFC8"/>
<protein>
    <submittedName>
        <fullName evidence="5">DNA repair photolyase</fullName>
    </submittedName>
</protein>
<dbReference type="PROSITE" id="PS51918">
    <property type="entry name" value="RADICAL_SAM"/>
    <property type="match status" value="1"/>
</dbReference>
<accession>A0A1X7LFC8</accession>
<dbReference type="RefSeq" id="WP_085519091.1">
    <property type="nucleotide sequence ID" value="NZ_FXAW01000011.1"/>
</dbReference>
<dbReference type="InterPro" id="IPR040086">
    <property type="entry name" value="MJ0683-like"/>
</dbReference>
<dbReference type="GO" id="GO:0016829">
    <property type="term" value="F:lyase activity"/>
    <property type="evidence" value="ECO:0007669"/>
    <property type="project" value="UniProtKB-KW"/>
</dbReference>
<reference evidence="6" key="1">
    <citation type="submission" date="2017-04" db="EMBL/GenBank/DDBJ databases">
        <authorList>
            <person name="Varghese N."/>
            <person name="Submissions S."/>
        </authorList>
    </citation>
    <scope>NUCLEOTIDE SEQUENCE [LARGE SCALE GENOMIC DNA]</scope>
    <source>
        <strain evidence="6">DSM 4125</strain>
    </source>
</reference>
<dbReference type="OrthoDB" id="9785699at2"/>
<gene>
    <name evidence="5" type="ORF">SAMN05661096_03973</name>
</gene>
<dbReference type="Pfam" id="PF04055">
    <property type="entry name" value="Radical_SAM"/>
    <property type="match status" value="1"/>
</dbReference>
<dbReference type="PANTHER" id="PTHR43432">
    <property type="entry name" value="SLR0285 PROTEIN"/>
    <property type="match status" value="1"/>
</dbReference>
<dbReference type="PANTHER" id="PTHR43432:SF3">
    <property type="entry name" value="SLR0285 PROTEIN"/>
    <property type="match status" value="1"/>
</dbReference>
<organism evidence="5 6">
    <name type="scientific">Marivirga sericea</name>
    <dbReference type="NCBI Taxonomy" id="1028"/>
    <lineage>
        <taxon>Bacteria</taxon>
        <taxon>Pseudomonadati</taxon>
        <taxon>Bacteroidota</taxon>
        <taxon>Cytophagia</taxon>
        <taxon>Cytophagales</taxon>
        <taxon>Marivirgaceae</taxon>
        <taxon>Marivirga</taxon>
    </lineage>
</organism>
<proteinExistence type="predicted"/>
<keyword evidence="2" id="KW-0408">Iron</keyword>
<dbReference type="EMBL" id="FXAW01000011">
    <property type="protein sequence ID" value="SMG52551.1"/>
    <property type="molecule type" value="Genomic_DNA"/>
</dbReference>
<evidence type="ECO:0000259" key="4">
    <source>
        <dbReference type="PROSITE" id="PS51918"/>
    </source>
</evidence>
<dbReference type="Gene3D" id="3.80.30.30">
    <property type="match status" value="1"/>
</dbReference>
<evidence type="ECO:0000256" key="2">
    <source>
        <dbReference type="ARBA" id="ARBA00023004"/>
    </source>
</evidence>
<keyword evidence="6" id="KW-1185">Reference proteome</keyword>
<evidence type="ECO:0000313" key="6">
    <source>
        <dbReference type="Proteomes" id="UP000193804"/>
    </source>
</evidence>
<dbReference type="GO" id="GO:0046872">
    <property type="term" value="F:metal ion binding"/>
    <property type="evidence" value="ECO:0007669"/>
    <property type="project" value="UniProtKB-KW"/>
</dbReference>
<dbReference type="STRING" id="1028.SAMN05661096_03973"/>
<dbReference type="Proteomes" id="UP000193804">
    <property type="component" value="Unassembled WGS sequence"/>
</dbReference>
<evidence type="ECO:0000256" key="3">
    <source>
        <dbReference type="ARBA" id="ARBA00023014"/>
    </source>
</evidence>
<dbReference type="NCBIfam" id="NF033668">
    <property type="entry name" value="rSAM_PA0069"/>
    <property type="match status" value="1"/>
</dbReference>
<dbReference type="InterPro" id="IPR006638">
    <property type="entry name" value="Elp3/MiaA/NifB-like_rSAM"/>
</dbReference>
<dbReference type="SMART" id="SM00729">
    <property type="entry name" value="Elp3"/>
    <property type="match status" value="1"/>
</dbReference>
<dbReference type="InterPro" id="IPR058240">
    <property type="entry name" value="rSAM_sf"/>
</dbReference>
<keyword evidence="3" id="KW-0411">Iron-sulfur</keyword>
<keyword evidence="5" id="KW-0456">Lyase</keyword>
<dbReference type="InterPro" id="IPR007197">
    <property type="entry name" value="rSAM"/>
</dbReference>
<dbReference type="SUPFAM" id="SSF102114">
    <property type="entry name" value="Radical SAM enzymes"/>
    <property type="match status" value="1"/>
</dbReference>
<dbReference type="SFLD" id="SFLDS00029">
    <property type="entry name" value="Radical_SAM"/>
    <property type="match status" value="1"/>
</dbReference>
<dbReference type="SFLD" id="SFLDG01084">
    <property type="entry name" value="Uncharacterised_Radical_SAM_Su"/>
    <property type="match status" value="1"/>
</dbReference>
<dbReference type="GO" id="GO:0051536">
    <property type="term" value="F:iron-sulfur cluster binding"/>
    <property type="evidence" value="ECO:0007669"/>
    <property type="project" value="UniProtKB-KW"/>
</dbReference>
<name>A0A1X7LFC8_9BACT</name>
<feature type="domain" description="Radical SAM core" evidence="4">
    <location>
        <begin position="61"/>
        <end position="306"/>
    </location>
</feature>
<sequence>MKSEQTIRGRGAQKHLPNSFSKQEFTMEWDEGIDEYTHLDKPTTQIFYENPKKLINKISSPDVGMEYSINPYQGCEHGCVYCYARNSHEYWGLDAGLDFESKIIVKKNASNLLEGELLNSNWKVKPIVLSGNTDCYQPLEKKLRITRGLLKVMAKYRHPVGIITKNVGFLEDLELLEDLAKDNLVRVVLSITSLDEKLRSRLEPRTASSKKKLEAIKILSEKGVPVSIMTAPIIPGLNHSEIPEIIKIASEHGAIDAGYSVVRLNGRVAEIFKGWLENHYPNRSQKVWHQIENLHQGQVNDSNWGQRMKGNGAEADVIKQLFHLARNRYMNGGKRITLNTSKFRRNGNYALDL</sequence>